<feature type="domain" description="NHR" evidence="14">
    <location>
        <begin position="13"/>
        <end position="169"/>
    </location>
</feature>
<dbReference type="Pfam" id="PF00531">
    <property type="entry name" value="Death"/>
    <property type="match status" value="1"/>
</dbReference>
<dbReference type="EMBL" id="CAHIKZ030000890">
    <property type="protein sequence ID" value="CAE1243727.1"/>
    <property type="molecule type" value="Genomic_DNA"/>
</dbReference>
<evidence type="ECO:0000313" key="16">
    <source>
        <dbReference type="EMBL" id="CAE1243727.1"/>
    </source>
</evidence>
<evidence type="ECO:0000259" key="13">
    <source>
        <dbReference type="PROSITE" id="PS50017"/>
    </source>
</evidence>
<feature type="compositionally biased region" description="Polar residues" evidence="12">
    <location>
        <begin position="1208"/>
        <end position="1225"/>
    </location>
</feature>
<evidence type="ECO:0000256" key="11">
    <source>
        <dbReference type="ARBA" id="ARBA00048679"/>
    </source>
</evidence>
<dbReference type="SUPFAM" id="SSF52540">
    <property type="entry name" value="P-loop containing nucleoside triphosphate hydrolases"/>
    <property type="match status" value="1"/>
</dbReference>
<comment type="caution">
    <text evidence="16">The sequence shown here is derived from an EMBL/GenBank/DDBJ whole genome shotgun (WGS) entry which is preliminary data.</text>
</comment>
<dbReference type="InterPro" id="IPR000157">
    <property type="entry name" value="TIR_dom"/>
</dbReference>
<dbReference type="CDD" id="cd08311">
    <property type="entry name" value="Death_p75NR"/>
    <property type="match status" value="1"/>
</dbReference>
<dbReference type="GO" id="GO:0007165">
    <property type="term" value="P:signal transduction"/>
    <property type="evidence" value="ECO:0007669"/>
    <property type="project" value="InterPro"/>
</dbReference>
<dbReference type="GO" id="GO:0005524">
    <property type="term" value="F:ATP binding"/>
    <property type="evidence" value="ECO:0007669"/>
    <property type="project" value="UniProtKB-KW"/>
</dbReference>
<dbReference type="Pfam" id="PF07177">
    <property type="entry name" value="Neuralized"/>
    <property type="match status" value="1"/>
</dbReference>
<evidence type="ECO:0000256" key="12">
    <source>
        <dbReference type="SAM" id="MobiDB-lite"/>
    </source>
</evidence>
<accession>A0A812BTX9</accession>
<evidence type="ECO:0000313" key="17">
    <source>
        <dbReference type="Proteomes" id="UP000597762"/>
    </source>
</evidence>
<dbReference type="SUPFAM" id="SSF47986">
    <property type="entry name" value="DEATH domain"/>
    <property type="match status" value="1"/>
</dbReference>
<keyword evidence="7" id="KW-0418">Kinase</keyword>
<dbReference type="InterPro" id="IPR032171">
    <property type="entry name" value="COR-A"/>
</dbReference>
<dbReference type="InterPro" id="IPR027417">
    <property type="entry name" value="P-loop_NTPase"/>
</dbReference>
<evidence type="ECO:0000256" key="2">
    <source>
        <dbReference type="ARBA" id="ARBA00022679"/>
    </source>
</evidence>
<dbReference type="Pfam" id="PF16095">
    <property type="entry name" value="COR-A"/>
    <property type="match status" value="1"/>
</dbReference>
<dbReference type="SMART" id="SM00588">
    <property type="entry name" value="NEUZ"/>
    <property type="match status" value="1"/>
</dbReference>
<dbReference type="SUPFAM" id="SSF52200">
    <property type="entry name" value="Toll/Interleukin receptor TIR domain"/>
    <property type="match status" value="1"/>
</dbReference>
<keyword evidence="8" id="KW-0862">Zinc</keyword>
<gene>
    <name evidence="16" type="ORF">SPHA_23983</name>
</gene>
<keyword evidence="6" id="KW-0863">Zinc-finger</keyword>
<sequence>MSYGFSWRCRPTNMRFHHAHGSAITLSNDRLHAYRDKQRFCDGIVFGDQPLAIGCRISIQLTCITTWKGALRIGVTSHDPQQFLEQQTLPHYACPELVKQDGFWVRLVAEQFAVSYHILTFYVNSVGELHFYVNNHYTGILLNGIPTHLQLWFLLDLYGNTSAVKLIITDDAPKEIFARGEVAVRAYEKACISGIEAVYRTRLMLVGKDKVGKTSLKKALLGQKHDMEIESTDGVDLSESCSFSTRDTQAWRLAISGNNQIKEEEDEEESLPEESQDQQGIIGGSATLEEEYEEAIAMNVYLEMLFQKKEKESRNKNSFQKDRNSKKSEKENRSHSSMLSCGVGSKVSPGAVTQVPQELLKDIAAGAIEKLQAMLEEQSPEKWLAEKAECQQEKEIEKEAEILDQEVTLDIWDFAGQAVYYTTHQVFLSSRAIYVIVFNMCEDFSAMTTVKPVSDHIQDVDILTEELSSLGYIDYWMKSVHVHAAENTKNSVTNTTLSPPIFIVGTHRNSLNEDLEIQKQIVEKKFGQLHQFLVGKPYYKHIVKPFFAVENCLNEGEDIQICHLREQIQKSALQELYMGEQIPTRWLQFEQVITQLVENSNNYACVDQIIDLAFDLGIEDHDEVQTMLEFYHDLGLIVYYGGGSITVDNILQNLVILSPQWLVDMFKRIITARQPADLKNTLIDKWQQLEKYGILDDHLVNYLWADDLDQKIALLGLLEKFDLICKRIPSKVENTKVASYYVPGRFHLVRDKKKLYMENSEDVTFYLNFLGFLPEALFHRILTHAIRWSQECGGCEPYLYYRVARLFLDSEHDFVLEMMPSSHAKIKVVVMRVTGSREDGVYIDDKGEKAPLVASPHAVAKVRNFLDSALLNLREMWMKRISYTTCVSCPCGRPCDLHHKIACAQEICLHFLDLDECLTKKVVCCGHRRVKTGFVQKWFPNPSSVALKKTILPDISMEGTDGNIEKELPELPHWIKSAAKLLNSGMENQDWICLANHLGYKKSKLEKFNNDLNPSLALLTDWILSSGNTQVSVDVLLTFLEQMSRYDIIEALHEHRNKAGSAPPPQVFISYQWDSQDEVQALWDRLERAGYSCWMDIGQLGGGDQLYNRIEHGIRNCKIVVACITPKYIVSQHCSRELSLADLLCKPILPVMFETVVWPPPGGMALIFSNLLYINMKGIGGHGGTGIHADLEDKYNEIMQRISHYSVPETSSSTQGDPSMPVHSSVSHKEPNKGEMLSSSMQQTLSNTTPTNFQRFLSTQGSSPNLTQQFPTHSTHYPRTTPPAANQNTESFSWRCGSCNLL</sequence>
<evidence type="ECO:0000259" key="15">
    <source>
        <dbReference type="PROSITE" id="PS51424"/>
    </source>
</evidence>
<evidence type="ECO:0000256" key="4">
    <source>
        <dbReference type="ARBA" id="ARBA00022737"/>
    </source>
</evidence>
<dbReference type="Gene3D" id="1.10.533.10">
    <property type="entry name" value="Death Domain, Fas"/>
    <property type="match status" value="1"/>
</dbReference>
<feature type="domain" description="Roc" evidence="15">
    <location>
        <begin position="194"/>
        <end position="575"/>
    </location>
</feature>
<keyword evidence="4" id="KW-0677">Repeat</keyword>
<dbReference type="Gene3D" id="3.40.50.10140">
    <property type="entry name" value="Toll/interleukin-1 receptor homology (TIR) domain"/>
    <property type="match status" value="1"/>
</dbReference>
<name>A0A812BTX9_ACAPH</name>
<dbReference type="InterPro" id="IPR000488">
    <property type="entry name" value="Death_dom"/>
</dbReference>
<dbReference type="EC" id="2.7.11.1" evidence="1"/>
<dbReference type="InterPro" id="IPR036388">
    <property type="entry name" value="WH-like_DNA-bd_sf"/>
</dbReference>
<dbReference type="GO" id="GO:0008270">
    <property type="term" value="F:zinc ion binding"/>
    <property type="evidence" value="ECO:0007669"/>
    <property type="project" value="UniProtKB-KW"/>
</dbReference>
<feature type="compositionally biased region" description="Basic and acidic residues" evidence="12">
    <location>
        <begin position="312"/>
        <end position="334"/>
    </location>
</feature>
<dbReference type="Pfam" id="PF08477">
    <property type="entry name" value="Roc"/>
    <property type="match status" value="1"/>
</dbReference>
<comment type="catalytic activity">
    <reaction evidence="10">
        <text>L-threonyl-[protein] + ATP = O-phospho-L-threonyl-[protein] + ADP + H(+)</text>
        <dbReference type="Rhea" id="RHEA:46608"/>
        <dbReference type="Rhea" id="RHEA-COMP:11060"/>
        <dbReference type="Rhea" id="RHEA-COMP:11605"/>
        <dbReference type="ChEBI" id="CHEBI:15378"/>
        <dbReference type="ChEBI" id="CHEBI:30013"/>
        <dbReference type="ChEBI" id="CHEBI:30616"/>
        <dbReference type="ChEBI" id="CHEBI:61977"/>
        <dbReference type="ChEBI" id="CHEBI:456216"/>
        <dbReference type="EC" id="2.7.11.1"/>
    </reaction>
</comment>
<evidence type="ECO:0000256" key="6">
    <source>
        <dbReference type="ARBA" id="ARBA00022771"/>
    </source>
</evidence>
<dbReference type="Gene3D" id="3.40.50.300">
    <property type="entry name" value="P-loop containing nucleotide triphosphate hydrolases"/>
    <property type="match status" value="1"/>
</dbReference>
<dbReference type="PROSITE" id="PS50017">
    <property type="entry name" value="DEATH_DOMAIN"/>
    <property type="match status" value="1"/>
</dbReference>
<feature type="domain" description="Death" evidence="13">
    <location>
        <begin position="990"/>
        <end position="1056"/>
    </location>
</feature>
<protein>
    <recommendedName>
        <fullName evidence="1">non-specific serine/threonine protein kinase</fullName>
        <ecNumber evidence="1">2.7.11.1</ecNumber>
    </recommendedName>
</protein>
<reference evidence="16" key="1">
    <citation type="submission" date="2021-01" db="EMBL/GenBank/DDBJ databases">
        <authorList>
            <person name="Li R."/>
            <person name="Bekaert M."/>
        </authorList>
    </citation>
    <scope>NUCLEOTIDE SEQUENCE</scope>
    <source>
        <strain evidence="16">Farmed</strain>
    </source>
</reference>
<feature type="region of interest" description="Disordered" evidence="12">
    <location>
        <begin position="312"/>
        <end position="342"/>
    </location>
</feature>
<evidence type="ECO:0000256" key="1">
    <source>
        <dbReference type="ARBA" id="ARBA00012513"/>
    </source>
</evidence>
<feature type="region of interest" description="Disordered" evidence="12">
    <location>
        <begin position="1207"/>
        <end position="1289"/>
    </location>
</feature>
<dbReference type="OrthoDB" id="6078042at2759"/>
<evidence type="ECO:0000256" key="10">
    <source>
        <dbReference type="ARBA" id="ARBA00047899"/>
    </source>
</evidence>
<feature type="region of interest" description="Disordered" evidence="12">
    <location>
        <begin position="261"/>
        <end position="280"/>
    </location>
</feature>
<comment type="catalytic activity">
    <reaction evidence="11">
        <text>L-seryl-[protein] + ATP = O-phospho-L-seryl-[protein] + ADP + H(+)</text>
        <dbReference type="Rhea" id="RHEA:17989"/>
        <dbReference type="Rhea" id="RHEA-COMP:9863"/>
        <dbReference type="Rhea" id="RHEA-COMP:11604"/>
        <dbReference type="ChEBI" id="CHEBI:15378"/>
        <dbReference type="ChEBI" id="CHEBI:29999"/>
        <dbReference type="ChEBI" id="CHEBI:30616"/>
        <dbReference type="ChEBI" id="CHEBI:83421"/>
        <dbReference type="ChEBI" id="CHEBI:456216"/>
        <dbReference type="EC" id="2.7.11.1"/>
    </reaction>
</comment>
<feature type="compositionally biased region" description="Acidic residues" evidence="12">
    <location>
        <begin position="263"/>
        <end position="276"/>
    </location>
</feature>
<dbReference type="InterPro" id="IPR043136">
    <property type="entry name" value="B30.2/SPRY_sf"/>
</dbReference>
<dbReference type="FunFam" id="2.60.120.920:FF:000005">
    <property type="entry name" value="Putative E3 ubiquitin-protein ligase NEURL1B"/>
    <property type="match status" value="1"/>
</dbReference>
<evidence type="ECO:0000256" key="7">
    <source>
        <dbReference type="ARBA" id="ARBA00022777"/>
    </source>
</evidence>
<dbReference type="InterPro" id="IPR011029">
    <property type="entry name" value="DEATH-like_dom_sf"/>
</dbReference>
<feature type="compositionally biased region" description="Polar residues" evidence="12">
    <location>
        <begin position="1237"/>
        <end position="1289"/>
    </location>
</feature>
<dbReference type="InterPro" id="IPR020859">
    <property type="entry name" value="ROC"/>
</dbReference>
<dbReference type="InterPro" id="IPR006573">
    <property type="entry name" value="NHR_dom"/>
</dbReference>
<dbReference type="GO" id="GO:0016301">
    <property type="term" value="F:kinase activity"/>
    <property type="evidence" value="ECO:0007669"/>
    <property type="project" value="UniProtKB-KW"/>
</dbReference>
<dbReference type="InterPro" id="IPR035897">
    <property type="entry name" value="Toll_tir_struct_dom_sf"/>
</dbReference>
<dbReference type="PROSITE" id="PS51065">
    <property type="entry name" value="NHR"/>
    <property type="match status" value="1"/>
</dbReference>
<dbReference type="PROSITE" id="PS51424">
    <property type="entry name" value="ROC"/>
    <property type="match status" value="1"/>
</dbReference>
<evidence type="ECO:0000256" key="9">
    <source>
        <dbReference type="ARBA" id="ARBA00022840"/>
    </source>
</evidence>
<dbReference type="Gene3D" id="3.30.70.1390">
    <property type="entry name" value="ROC domain from the Parkinson's disease-associated leucine-rich repeat kinase 2"/>
    <property type="match status" value="2"/>
</dbReference>
<keyword evidence="17" id="KW-1185">Reference proteome</keyword>
<keyword evidence="9" id="KW-0067">ATP-binding</keyword>
<dbReference type="Gene3D" id="2.60.120.920">
    <property type="match status" value="1"/>
</dbReference>
<keyword evidence="3" id="KW-0479">Metal-binding</keyword>
<evidence type="ECO:0000256" key="5">
    <source>
        <dbReference type="ARBA" id="ARBA00022741"/>
    </source>
</evidence>
<evidence type="ECO:0000259" key="14">
    <source>
        <dbReference type="PROSITE" id="PS51065"/>
    </source>
</evidence>
<organism evidence="16 17">
    <name type="scientific">Acanthosepion pharaonis</name>
    <name type="common">Pharaoh cuttlefish</name>
    <name type="synonym">Sepia pharaonis</name>
    <dbReference type="NCBI Taxonomy" id="158019"/>
    <lineage>
        <taxon>Eukaryota</taxon>
        <taxon>Metazoa</taxon>
        <taxon>Spiralia</taxon>
        <taxon>Lophotrochozoa</taxon>
        <taxon>Mollusca</taxon>
        <taxon>Cephalopoda</taxon>
        <taxon>Coleoidea</taxon>
        <taxon>Decapodiformes</taxon>
        <taxon>Sepiida</taxon>
        <taxon>Sepiina</taxon>
        <taxon>Sepiidae</taxon>
        <taxon>Acanthosepion</taxon>
    </lineage>
</organism>
<dbReference type="PANTHER" id="PTHR47508:SF4">
    <property type="match status" value="1"/>
</dbReference>
<dbReference type="Pfam" id="PF13676">
    <property type="entry name" value="TIR_2"/>
    <property type="match status" value="1"/>
</dbReference>
<dbReference type="PANTHER" id="PTHR47508">
    <property type="entry name" value="SAM DOMAIN-CONTAINING PROTEIN-RELATED"/>
    <property type="match status" value="1"/>
</dbReference>
<proteinExistence type="predicted"/>
<dbReference type="Proteomes" id="UP000597762">
    <property type="component" value="Unassembled WGS sequence"/>
</dbReference>
<keyword evidence="2" id="KW-0808">Transferase</keyword>
<keyword evidence="5" id="KW-0547">Nucleotide-binding</keyword>
<evidence type="ECO:0000256" key="3">
    <source>
        <dbReference type="ARBA" id="ARBA00022723"/>
    </source>
</evidence>
<dbReference type="Gene3D" id="1.10.10.10">
    <property type="entry name" value="Winged helix-like DNA-binding domain superfamily/Winged helix DNA-binding domain"/>
    <property type="match status" value="1"/>
</dbReference>
<evidence type="ECO:0000256" key="8">
    <source>
        <dbReference type="ARBA" id="ARBA00022833"/>
    </source>
</evidence>